<accession>X6NI20</accession>
<reference evidence="1 2" key="1">
    <citation type="journal article" date="2013" name="Curr. Biol.">
        <title>The Genome of the Foraminiferan Reticulomyxa filosa.</title>
        <authorList>
            <person name="Glockner G."/>
            <person name="Hulsmann N."/>
            <person name="Schleicher M."/>
            <person name="Noegel A.A."/>
            <person name="Eichinger L."/>
            <person name="Gallinger C."/>
            <person name="Pawlowski J."/>
            <person name="Sierra R."/>
            <person name="Euteneuer U."/>
            <person name="Pillet L."/>
            <person name="Moustafa A."/>
            <person name="Platzer M."/>
            <person name="Groth M."/>
            <person name="Szafranski K."/>
            <person name="Schliwa M."/>
        </authorList>
    </citation>
    <scope>NUCLEOTIDE SEQUENCE [LARGE SCALE GENOMIC DNA]</scope>
</reference>
<evidence type="ECO:0000313" key="1">
    <source>
        <dbReference type="EMBL" id="ETO25656.1"/>
    </source>
</evidence>
<proteinExistence type="predicted"/>
<comment type="caution">
    <text evidence="1">The sequence shown here is derived from an EMBL/GenBank/DDBJ whole genome shotgun (WGS) entry which is preliminary data.</text>
</comment>
<sequence length="141" mass="16352">MMVSSEYILNGFMQAVIEIYIVHVFRESFILTKKICDSSEKVSTIKAYHNNDVILINKLKQQMDNYINGKPIDAIFLNIQQKQISNIEQNQALKHIQEIVTQEQSIQMGNEKIIDSLKKQQQKSDEKDKEIEKLKAIIANL</sequence>
<keyword evidence="2" id="KW-1185">Reference proteome</keyword>
<name>X6NI20_RETFI</name>
<dbReference type="Proteomes" id="UP000023152">
    <property type="component" value="Unassembled WGS sequence"/>
</dbReference>
<protein>
    <submittedName>
        <fullName evidence="1">Uncharacterized protein</fullName>
    </submittedName>
</protein>
<dbReference type="AlphaFoldDB" id="X6NI20"/>
<gene>
    <name evidence="1" type="ORF">RFI_11481</name>
</gene>
<organism evidence="1 2">
    <name type="scientific">Reticulomyxa filosa</name>
    <dbReference type="NCBI Taxonomy" id="46433"/>
    <lineage>
        <taxon>Eukaryota</taxon>
        <taxon>Sar</taxon>
        <taxon>Rhizaria</taxon>
        <taxon>Retaria</taxon>
        <taxon>Foraminifera</taxon>
        <taxon>Monothalamids</taxon>
        <taxon>Reticulomyxidae</taxon>
        <taxon>Reticulomyxa</taxon>
    </lineage>
</organism>
<evidence type="ECO:0000313" key="2">
    <source>
        <dbReference type="Proteomes" id="UP000023152"/>
    </source>
</evidence>
<dbReference type="EMBL" id="ASPP01008362">
    <property type="protein sequence ID" value="ETO25656.1"/>
    <property type="molecule type" value="Genomic_DNA"/>
</dbReference>